<accession>A0A067SIV5</accession>
<evidence type="ECO:0000313" key="3">
    <source>
        <dbReference type="Proteomes" id="UP000027222"/>
    </source>
</evidence>
<reference evidence="3" key="1">
    <citation type="journal article" date="2014" name="Proc. Natl. Acad. Sci. U.S.A.">
        <title>Extensive sampling of basidiomycete genomes demonstrates inadequacy of the white-rot/brown-rot paradigm for wood decay fungi.</title>
        <authorList>
            <person name="Riley R."/>
            <person name="Salamov A.A."/>
            <person name="Brown D.W."/>
            <person name="Nagy L.G."/>
            <person name="Floudas D."/>
            <person name="Held B.W."/>
            <person name="Levasseur A."/>
            <person name="Lombard V."/>
            <person name="Morin E."/>
            <person name="Otillar R."/>
            <person name="Lindquist E.A."/>
            <person name="Sun H."/>
            <person name="LaButti K.M."/>
            <person name="Schmutz J."/>
            <person name="Jabbour D."/>
            <person name="Luo H."/>
            <person name="Baker S.E."/>
            <person name="Pisabarro A.G."/>
            <person name="Walton J.D."/>
            <person name="Blanchette R.A."/>
            <person name="Henrissat B."/>
            <person name="Martin F."/>
            <person name="Cullen D."/>
            <person name="Hibbett D.S."/>
            <person name="Grigoriev I.V."/>
        </authorList>
    </citation>
    <scope>NUCLEOTIDE SEQUENCE [LARGE SCALE GENOMIC DNA]</scope>
    <source>
        <strain evidence="3">CBS 339.88</strain>
    </source>
</reference>
<dbReference type="OrthoDB" id="3070940at2759"/>
<protein>
    <submittedName>
        <fullName evidence="2">Uncharacterized protein</fullName>
    </submittedName>
</protein>
<dbReference type="Proteomes" id="UP000027222">
    <property type="component" value="Unassembled WGS sequence"/>
</dbReference>
<organism evidence="2 3">
    <name type="scientific">Galerina marginata (strain CBS 339.88)</name>
    <dbReference type="NCBI Taxonomy" id="685588"/>
    <lineage>
        <taxon>Eukaryota</taxon>
        <taxon>Fungi</taxon>
        <taxon>Dikarya</taxon>
        <taxon>Basidiomycota</taxon>
        <taxon>Agaricomycotina</taxon>
        <taxon>Agaricomycetes</taxon>
        <taxon>Agaricomycetidae</taxon>
        <taxon>Agaricales</taxon>
        <taxon>Agaricineae</taxon>
        <taxon>Strophariaceae</taxon>
        <taxon>Galerina</taxon>
    </lineage>
</organism>
<dbReference type="EMBL" id="KL142413">
    <property type="protein sequence ID" value="KDR67659.1"/>
    <property type="molecule type" value="Genomic_DNA"/>
</dbReference>
<name>A0A067SIV5_GALM3</name>
<evidence type="ECO:0000256" key="1">
    <source>
        <dbReference type="SAM" id="MobiDB-lite"/>
    </source>
</evidence>
<feature type="compositionally biased region" description="Polar residues" evidence="1">
    <location>
        <begin position="799"/>
        <end position="814"/>
    </location>
</feature>
<keyword evidence="3" id="KW-1185">Reference proteome</keyword>
<dbReference type="AlphaFoldDB" id="A0A067SIV5"/>
<feature type="region of interest" description="Disordered" evidence="1">
    <location>
        <begin position="798"/>
        <end position="837"/>
    </location>
</feature>
<evidence type="ECO:0000313" key="2">
    <source>
        <dbReference type="EMBL" id="KDR67659.1"/>
    </source>
</evidence>
<proteinExistence type="predicted"/>
<gene>
    <name evidence="2" type="ORF">GALMADRAFT_231839</name>
</gene>
<dbReference type="HOGENOM" id="CLU_019839_0_0_1"/>
<dbReference type="STRING" id="685588.A0A067SIV5"/>
<feature type="compositionally biased region" description="Basic and acidic residues" evidence="1">
    <location>
        <begin position="818"/>
        <end position="828"/>
    </location>
</feature>
<sequence>MICRITDTLKKLVEAALDPALGLTIPNHTHPSGILSKLNDVPENIQVFRTITTLLAQLQHMVPFKPTDNLEKKEWRSSQTPRELRISDAFAQLAVSQHNVVAVSTIPGWDLSLIACADQHTTHSNGSMDRSEAQSTILVNKVVDFVSKCWNFIFTRNDREADPATFSREAYPIIITPEEPKDLGNRTAKEYMKSLETAWIQPSLPTHLWILTTVLMESSRKSEDLKLRIQLSEDLFKYTAAMSCQRIKRRITDLHSRPFLKSLQKVKDVPIPSVSLQVSKLSEDKEEAANDNLFLKFISASDKLKADGIPILIASVTNLLNLAELDPPSSPTYNDKTCNEFHQVLLELLDRFEAAVDRLCVLLNPGDQLEALPSQLVNTLTDAQVYGYALLRMARGQAFRLHIQNIGPLLINHFHASAAEDDEWLGEPKEGELEDSKLKDEAARDENLKDKDLKDISDKELTTLLCNVLLLDKGKRGSQKLTKSYVHWLQLIVAHFNAVEIIVKYVMSSKFRHHGITVKCLVAPKASVDLYDWRKLLVHSEYFPTRDPTLVGTVASLSESTNTEILDFLEKATTEATRARDSLAAARRASTMWKDQPHNAKTIQLCRQHIKNVVDLGNKTNDAEITKQFMEPLLSELKLSPKEIDSAKVTKGITDLLMVLTKRFSSLMGPGTSGKFYCSLERLNFRGTLHCEASLASLINSVDKPSLLGSEYSNVLSQLQDYRHVIGVSKRCCPVCYHFLALLTEDGQEPFITRGSHSIITPCTLPPWTPSPVVDSMIKTFGTILRRDLIALKDRESFSAPTTTSGSDTPSIDNTELDGERLKQDIHRSVQKGKVQF</sequence>